<dbReference type="InterPro" id="IPR020845">
    <property type="entry name" value="AMP-binding_CS"/>
</dbReference>
<feature type="compositionally biased region" description="Basic and acidic residues" evidence="4">
    <location>
        <begin position="985"/>
        <end position="999"/>
    </location>
</feature>
<dbReference type="Gene3D" id="3.30.559.10">
    <property type="entry name" value="Chloramphenicol acetyltransferase-like domain"/>
    <property type="match status" value="3"/>
</dbReference>
<dbReference type="Gene3D" id="2.30.38.10">
    <property type="entry name" value="Luciferase, Domain 3"/>
    <property type="match status" value="2"/>
</dbReference>
<dbReference type="InterPro" id="IPR000873">
    <property type="entry name" value="AMP-dep_synth/lig_dom"/>
</dbReference>
<gene>
    <name evidence="6" type="ORF">GCM10022226_40280</name>
</gene>
<dbReference type="Pfam" id="PF13193">
    <property type="entry name" value="AMP-binding_C"/>
    <property type="match status" value="1"/>
</dbReference>
<comment type="cofactor">
    <cofactor evidence="1">
        <name>pantetheine 4'-phosphate</name>
        <dbReference type="ChEBI" id="CHEBI:47942"/>
    </cofactor>
</comment>
<dbReference type="PROSITE" id="PS00455">
    <property type="entry name" value="AMP_BINDING"/>
    <property type="match status" value="2"/>
</dbReference>
<dbReference type="Proteomes" id="UP001500888">
    <property type="component" value="Unassembled WGS sequence"/>
</dbReference>
<dbReference type="InterPro" id="IPR023213">
    <property type="entry name" value="CAT-like_dom_sf"/>
</dbReference>
<evidence type="ECO:0000313" key="6">
    <source>
        <dbReference type="EMBL" id="GAA3815490.1"/>
    </source>
</evidence>
<dbReference type="PANTHER" id="PTHR45527">
    <property type="entry name" value="NONRIBOSOMAL PEPTIDE SYNTHETASE"/>
    <property type="match status" value="1"/>
</dbReference>
<dbReference type="SMART" id="SM00823">
    <property type="entry name" value="PKS_PP"/>
    <property type="match status" value="2"/>
</dbReference>
<dbReference type="InterPro" id="IPR045851">
    <property type="entry name" value="AMP-bd_C_sf"/>
</dbReference>
<dbReference type="CDD" id="cd17646">
    <property type="entry name" value="A_NRPS_AB3403-like"/>
    <property type="match status" value="1"/>
</dbReference>
<evidence type="ECO:0000256" key="3">
    <source>
        <dbReference type="ARBA" id="ARBA00022553"/>
    </source>
</evidence>
<evidence type="ECO:0000256" key="1">
    <source>
        <dbReference type="ARBA" id="ARBA00001957"/>
    </source>
</evidence>
<dbReference type="SUPFAM" id="SSF52777">
    <property type="entry name" value="CoA-dependent acyltransferases"/>
    <property type="match status" value="4"/>
</dbReference>
<keyword evidence="3" id="KW-0597">Phosphoprotein</keyword>
<dbReference type="Pfam" id="PF00668">
    <property type="entry name" value="Condensation"/>
    <property type="match status" value="3"/>
</dbReference>
<dbReference type="Gene3D" id="1.10.1200.10">
    <property type="entry name" value="ACP-like"/>
    <property type="match status" value="2"/>
</dbReference>
<accession>A0ABP7IDD6</accession>
<dbReference type="PROSITE" id="PS00012">
    <property type="entry name" value="PHOSPHOPANTETHEINE"/>
    <property type="match status" value="2"/>
</dbReference>
<dbReference type="InterPro" id="IPR009081">
    <property type="entry name" value="PP-bd_ACP"/>
</dbReference>
<dbReference type="InterPro" id="IPR010071">
    <property type="entry name" value="AA_adenyl_dom"/>
</dbReference>
<dbReference type="Pfam" id="PF00501">
    <property type="entry name" value="AMP-binding"/>
    <property type="match status" value="2"/>
</dbReference>
<dbReference type="InterPro" id="IPR001242">
    <property type="entry name" value="Condensation_dom"/>
</dbReference>
<dbReference type="SUPFAM" id="SSF56801">
    <property type="entry name" value="Acetyl-CoA synthetase-like"/>
    <property type="match status" value="2"/>
</dbReference>
<reference evidence="7" key="1">
    <citation type="journal article" date="2019" name="Int. J. Syst. Evol. Microbiol.">
        <title>The Global Catalogue of Microorganisms (GCM) 10K type strain sequencing project: providing services to taxonomists for standard genome sequencing and annotation.</title>
        <authorList>
            <consortium name="The Broad Institute Genomics Platform"/>
            <consortium name="The Broad Institute Genome Sequencing Center for Infectious Disease"/>
            <person name="Wu L."/>
            <person name="Ma J."/>
        </authorList>
    </citation>
    <scope>NUCLEOTIDE SEQUENCE [LARGE SCALE GENOMIC DNA]</scope>
    <source>
        <strain evidence="7">JCM 16908</strain>
    </source>
</reference>
<feature type="domain" description="Carrier" evidence="5">
    <location>
        <begin position="2163"/>
        <end position="2237"/>
    </location>
</feature>
<dbReference type="CDD" id="cd05930">
    <property type="entry name" value="A_NRPS"/>
    <property type="match status" value="1"/>
</dbReference>
<evidence type="ECO:0000259" key="5">
    <source>
        <dbReference type="PROSITE" id="PS50075"/>
    </source>
</evidence>
<proteinExistence type="predicted"/>
<dbReference type="CDD" id="cd19531">
    <property type="entry name" value="LCL_NRPS-like"/>
    <property type="match status" value="2"/>
</dbReference>
<feature type="domain" description="Carrier" evidence="5">
    <location>
        <begin position="996"/>
        <end position="1071"/>
    </location>
</feature>
<organism evidence="6 7">
    <name type="scientific">Sphaerisporangium flaviroseum</name>
    <dbReference type="NCBI Taxonomy" id="509199"/>
    <lineage>
        <taxon>Bacteria</taxon>
        <taxon>Bacillati</taxon>
        <taxon>Actinomycetota</taxon>
        <taxon>Actinomycetes</taxon>
        <taxon>Streptosporangiales</taxon>
        <taxon>Streptosporangiaceae</taxon>
        <taxon>Sphaerisporangium</taxon>
    </lineage>
</organism>
<dbReference type="InterPro" id="IPR036736">
    <property type="entry name" value="ACP-like_sf"/>
</dbReference>
<dbReference type="Gene3D" id="3.30.559.30">
    <property type="entry name" value="Nonribosomal peptide synthetase, condensation domain"/>
    <property type="match status" value="2"/>
</dbReference>
<dbReference type="RefSeq" id="WP_344942084.1">
    <property type="nucleotide sequence ID" value="NZ_BAAAZR010000009.1"/>
</dbReference>
<dbReference type="InterPro" id="IPR006162">
    <property type="entry name" value="Ppantetheine_attach_site"/>
</dbReference>
<evidence type="ECO:0000313" key="7">
    <source>
        <dbReference type="Proteomes" id="UP001500888"/>
    </source>
</evidence>
<comment type="caution">
    <text evidence="6">The sequence shown here is derived from an EMBL/GenBank/DDBJ whole genome shotgun (WGS) entry which is preliminary data.</text>
</comment>
<name>A0ABP7IDD6_9ACTN</name>
<feature type="region of interest" description="Disordered" evidence="4">
    <location>
        <begin position="976"/>
        <end position="999"/>
    </location>
</feature>
<dbReference type="PANTHER" id="PTHR45527:SF1">
    <property type="entry name" value="FATTY ACID SYNTHASE"/>
    <property type="match status" value="1"/>
</dbReference>
<dbReference type="InterPro" id="IPR025110">
    <property type="entry name" value="AMP-bd_C"/>
</dbReference>
<sequence>MTRRYVFPASFAQERLWFLSRLEPDVPVQNLNMRIDLPGDIDPGRLRQALGGVVERHEALRTALAVEDGDLVQIVEVELPVTLAVSDLTAGSGDREEAFAELAAREAAAPFELGSAPLWRAHLVRVAADDWRLLLIAHHAVFDARSGDNLLAELMEIYDAIGRQRPPRLPDLPVQYADYAAWQRGRLGEGTLADLLGYWRRQLDGIPADLGLPRDRPRPARRSYAGAEYHVNLPADFAARVEALAKGRGVTLFMVLLAGFTAVLGRFAGRQDVVVGSPVSGRELPEVEPLIGMFVNMLVLRTGLHGDPAFTELLERVRTTVVDALDHAEVPFDRLVEALRPHRDPSTPPIYQVGFNLLPLTGRYQFSNGTAQLDLTMDVIKTEDGIGVWVEYSTELFDEETVARLVTAYRVLLEAAVADPGLRLSELPLMTEGQRRRLLVEANATDAWYPARPLHELIAEQARRVPGATAVRTAEGTELTYAELDERSAALARALRARGVTDERCVAVYLPRDATLIVALLAVLRAGACYLPLDPAYPPERLKYILGDSGACLVLTRSDLRDRLPAERPPELLLDAFPGELEPPYETGGPVQPLPEVSPDQLAYIIYTSGSTGRPKGVEVPHRGLVNLVTDVAREQGGGDVLLLTSLSFDIAALEIFTPLLSGGTLAVTPDEAVKTPKEVRGAAEKADLVQLTPSVAEMLLGELPHGLPQIICGGEPLPADLARRLLDITPRLWNFYGPTETTVWSTRMRITRDSGPVGIGGPVANTRVYVVDGGLRPVPVGVAGELLIGGVGLARGYLGRPDLTGERFVPDVFGGGGGRLYRTGDLVRWRGGGVLEFLGRLDDQVKVRGVRIELDEVAAVLGEHPLVRRAVVVVRDDAPGGRGLVAYVDWAGERAGSAPVGSPTPSPADAWVGEGAGSAAVGGPTRSTLDASAGAGQPEVAARLREHVRARLPEAMVPAAYVVVDRFPTLPSGKLDRAALPAPARERPERRPRVAPRTEQERALHAMWTELLDDEHIGVDDDFFALGGHSLLAMRLVTRLREAYGVNVPLRRCFETPTIAGLASLLPARPGPAGTGPIPPAGEGPVRPSHAQARLWFMDQLDPGNPVYNVAWGERLIGPLDAEALAGAFDALVDRHEILRMVIVDEDGEPLLAEGPHRPRLETRDLSATPDVTSDVSAATSDAVADVTSDAVVDVTSGAAGDVTSDVTSGAVGDVTSVAVVDAKSDAAAVAARDEARHRFDLAEGPLIRATLLRTARDEHHLLLTLHHVVTDRWSLSILLRDLMELYRARIHGDPARLPELTVGFRDYAAWRRDRLDDGALDYWKRTLAALPDTLDLPADRRRPGRPSFEGRRLTFVIDEETVAAVRAFAQARRATPFTVLLAALQGLLARYTGRTDIPIGTPVSARDHPALEEVAGLFLNTLVLRGDVSGDPDFTELLRRAQERVLEAHDHAGLPFEVLVEELAETRSLSRNPLFQVMFAYQNVPPAPPEVAGLALRTLDVDPGVAQVDLHLVVEEAGDRLIGVLHYATDLFDHDRMERFADHYRAFLAGAVAAPEAPVSGIPVLTATERNIIQAANATGRDYVETAGRDHVEAAATATGRDRVETAANATGRDRVETAVTVGGPPGETLHGLVARQAARTPTAPALGYERTDGGRAWLTYAEFAARVNRLARRLRTLGVGPDRVVGVCLERGADLVLAVHAVLAAGGAYLPLEPDHPAERLALMTSETGTRLVVTTAATAASLPGGLTRVLLDEDADLAGEEDGVLDVGLVGEEDGVLDVDLAGEEDGPPDVDVPPDALAYVIFTSGSTGRPKGVGVSHRSIANRLRWMQETFGLGPADRVLHKTPFSFDVSVWELFWPLMAGAGLVVARPGGHADPAYLAGLIEAESVTTLHFVPSLLDAFLDEPRLGTRLAGVRTVVCSGEALPAELAGRLLRELPAAGLHNLYGPTEAAVDVSWHACAPGESTVPIGRPIANTRLEILDARLDRVPIGVPGRLWIGGVQLARGYVNRPGLTAERFVPDPLGPPGARLYDTGDLARWRPDGEIEYLGRTDFQVKIRGMRVELGEIEAALGALPGVRAAAVHAVEDGAGLRLAGYVVPESPLDAAPGREWREALAERLPDHMIPRSWVLLDELPVTGSGKLDRRALPLPRADDQTVHDDPRGPAEVAVAEAWRAVLALDRVSAHDNFFAAGGDSIRSLKVVARLRKEGYAVRLEQIFLHQTVRELAGRLRPAEGETGPEERSVAAFGLLNPDDMARLLGGEMR</sequence>
<dbReference type="Pfam" id="PF00550">
    <property type="entry name" value="PP-binding"/>
    <property type="match status" value="2"/>
</dbReference>
<evidence type="ECO:0000256" key="2">
    <source>
        <dbReference type="ARBA" id="ARBA00022450"/>
    </source>
</evidence>
<dbReference type="NCBIfam" id="TIGR01733">
    <property type="entry name" value="AA-adenyl-dom"/>
    <property type="match status" value="2"/>
</dbReference>
<keyword evidence="7" id="KW-1185">Reference proteome</keyword>
<dbReference type="InterPro" id="IPR020806">
    <property type="entry name" value="PKS_PP-bd"/>
</dbReference>
<dbReference type="PROSITE" id="PS50075">
    <property type="entry name" value="CARRIER"/>
    <property type="match status" value="2"/>
</dbReference>
<dbReference type="Gene3D" id="3.40.50.980">
    <property type="match status" value="4"/>
</dbReference>
<dbReference type="Gene3D" id="3.30.300.30">
    <property type="match status" value="2"/>
</dbReference>
<dbReference type="EMBL" id="BAAAZR010000009">
    <property type="protein sequence ID" value="GAA3815490.1"/>
    <property type="molecule type" value="Genomic_DNA"/>
</dbReference>
<keyword evidence="2" id="KW-0596">Phosphopantetheine</keyword>
<evidence type="ECO:0000256" key="4">
    <source>
        <dbReference type="SAM" id="MobiDB-lite"/>
    </source>
</evidence>
<dbReference type="SUPFAM" id="SSF47336">
    <property type="entry name" value="ACP-like"/>
    <property type="match status" value="2"/>
</dbReference>
<protein>
    <recommendedName>
        <fullName evidence="5">Carrier domain-containing protein</fullName>
    </recommendedName>
</protein>